<dbReference type="EMBL" id="FCOE02000012">
    <property type="protein sequence ID" value="SAK71965.1"/>
    <property type="molecule type" value="Genomic_DNA"/>
</dbReference>
<gene>
    <name evidence="2" type="ORF">AWB80_03888</name>
</gene>
<dbReference type="OrthoDB" id="9130074at2"/>
<accession>A0A158BPF5</accession>
<dbReference type="AlphaFoldDB" id="A0A158BPF5"/>
<organism evidence="2 3">
    <name type="scientific">Caballeronia pedi</name>
    <dbReference type="NCBI Taxonomy" id="1777141"/>
    <lineage>
        <taxon>Bacteria</taxon>
        <taxon>Pseudomonadati</taxon>
        <taxon>Pseudomonadota</taxon>
        <taxon>Betaproteobacteria</taxon>
        <taxon>Burkholderiales</taxon>
        <taxon>Burkholderiaceae</taxon>
        <taxon>Caballeronia</taxon>
    </lineage>
</organism>
<keyword evidence="3" id="KW-1185">Reference proteome</keyword>
<evidence type="ECO:0000256" key="1">
    <source>
        <dbReference type="SAM" id="SignalP"/>
    </source>
</evidence>
<keyword evidence="1" id="KW-0732">Signal</keyword>
<evidence type="ECO:0000313" key="3">
    <source>
        <dbReference type="Proteomes" id="UP000054911"/>
    </source>
</evidence>
<dbReference type="STRING" id="1777141.AWB80_03888"/>
<dbReference type="RefSeq" id="WP_061176415.1">
    <property type="nucleotide sequence ID" value="NZ_FCOE02000012.1"/>
</dbReference>
<evidence type="ECO:0008006" key="4">
    <source>
        <dbReference type="Google" id="ProtNLM"/>
    </source>
</evidence>
<feature type="signal peptide" evidence="1">
    <location>
        <begin position="1"/>
        <end position="19"/>
    </location>
</feature>
<dbReference type="Proteomes" id="UP000054911">
    <property type="component" value="Unassembled WGS sequence"/>
</dbReference>
<evidence type="ECO:0000313" key="2">
    <source>
        <dbReference type="EMBL" id="SAK71965.1"/>
    </source>
</evidence>
<reference evidence="2" key="1">
    <citation type="submission" date="2016-01" db="EMBL/GenBank/DDBJ databases">
        <authorList>
            <person name="Peeters C."/>
        </authorList>
    </citation>
    <scope>NUCLEOTIDE SEQUENCE [LARGE SCALE GENOMIC DNA]</scope>
    <source>
        <strain evidence="2">LMG 29323</strain>
    </source>
</reference>
<feature type="chain" id="PRO_5007622004" description="Secreted protein" evidence="1">
    <location>
        <begin position="20"/>
        <end position="178"/>
    </location>
</feature>
<sequence>MKRWLTGALFALYAVASLAGDDSHGEKYRPVRVFDANGRVIGDLTQFSANSGVAFTVGDATTIVPLTRVQDASYHFSATDFEWLAISGGEYTSTDCTGDPIIESAWGPRIAIPFRQGSEVTVYIAAAGPEQSLVARSRLGSNPSTCTQYATPITEMAYPAAAKIVITRDHPEPLRIGY</sequence>
<proteinExistence type="predicted"/>
<protein>
    <recommendedName>
        <fullName evidence="4">Secreted protein</fullName>
    </recommendedName>
</protein>
<name>A0A158BPF5_9BURK</name>
<comment type="caution">
    <text evidence="2">The sequence shown here is derived from an EMBL/GenBank/DDBJ whole genome shotgun (WGS) entry which is preliminary data.</text>
</comment>